<dbReference type="SUPFAM" id="SSF56112">
    <property type="entry name" value="Protein kinase-like (PK-like)"/>
    <property type="match status" value="1"/>
</dbReference>
<evidence type="ECO:0000313" key="2">
    <source>
        <dbReference type="EMBL" id="KIM72609.1"/>
    </source>
</evidence>
<dbReference type="InterPro" id="IPR011009">
    <property type="entry name" value="Kinase-like_dom_sf"/>
</dbReference>
<dbReference type="AlphaFoldDB" id="A0A0C3EXE1"/>
<dbReference type="InterPro" id="IPR000719">
    <property type="entry name" value="Prot_kinase_dom"/>
</dbReference>
<gene>
    <name evidence="2" type="ORF">PILCRDRAFT_30353</name>
</gene>
<sequence>DDPKVETPFIISFPPKYTARSPFGRATRPMLAFNMETREVVFLKDYWRADVEGTEKEGRIYAILESHHVPNIAPFGKGNDIRDHTTLTHILRNEKWACWLREMVLLRQYRMSLDIVASPLTSFSPLQEFVGAITDTTEAHQHAHFRVRILHRNISVGNILITDEGKGLLIDWDLCLNLNDERASVGRPDRT</sequence>
<feature type="non-terminal residue" evidence="2">
    <location>
        <position position="191"/>
    </location>
</feature>
<dbReference type="GO" id="GO:0005524">
    <property type="term" value="F:ATP binding"/>
    <property type="evidence" value="ECO:0007669"/>
    <property type="project" value="InterPro"/>
</dbReference>
<keyword evidence="3" id="KW-1185">Reference proteome</keyword>
<organism evidence="2 3">
    <name type="scientific">Piloderma croceum (strain F 1598)</name>
    <dbReference type="NCBI Taxonomy" id="765440"/>
    <lineage>
        <taxon>Eukaryota</taxon>
        <taxon>Fungi</taxon>
        <taxon>Dikarya</taxon>
        <taxon>Basidiomycota</taxon>
        <taxon>Agaricomycotina</taxon>
        <taxon>Agaricomycetes</taxon>
        <taxon>Agaricomycetidae</taxon>
        <taxon>Atheliales</taxon>
        <taxon>Atheliaceae</taxon>
        <taxon>Piloderma</taxon>
    </lineage>
</organism>
<name>A0A0C3EXE1_PILCF</name>
<dbReference type="STRING" id="765440.A0A0C3EXE1"/>
<dbReference type="PROSITE" id="PS50011">
    <property type="entry name" value="PROTEIN_KINASE_DOM"/>
    <property type="match status" value="1"/>
</dbReference>
<reference evidence="2 3" key="1">
    <citation type="submission" date="2014-04" db="EMBL/GenBank/DDBJ databases">
        <authorList>
            <consortium name="DOE Joint Genome Institute"/>
            <person name="Kuo A."/>
            <person name="Tarkka M."/>
            <person name="Buscot F."/>
            <person name="Kohler A."/>
            <person name="Nagy L.G."/>
            <person name="Floudas D."/>
            <person name="Copeland A."/>
            <person name="Barry K.W."/>
            <person name="Cichocki N."/>
            <person name="Veneault-Fourrey C."/>
            <person name="LaButti K."/>
            <person name="Lindquist E.A."/>
            <person name="Lipzen A."/>
            <person name="Lundell T."/>
            <person name="Morin E."/>
            <person name="Murat C."/>
            <person name="Sun H."/>
            <person name="Tunlid A."/>
            <person name="Henrissat B."/>
            <person name="Grigoriev I.V."/>
            <person name="Hibbett D.S."/>
            <person name="Martin F."/>
            <person name="Nordberg H.P."/>
            <person name="Cantor M.N."/>
            <person name="Hua S.X."/>
        </authorList>
    </citation>
    <scope>NUCLEOTIDE SEQUENCE [LARGE SCALE GENOMIC DNA]</scope>
    <source>
        <strain evidence="2 3">F 1598</strain>
    </source>
</reference>
<dbReference type="GO" id="GO:0004672">
    <property type="term" value="F:protein kinase activity"/>
    <property type="evidence" value="ECO:0007669"/>
    <property type="project" value="InterPro"/>
</dbReference>
<dbReference type="Gene3D" id="1.10.510.10">
    <property type="entry name" value="Transferase(Phosphotransferase) domain 1"/>
    <property type="match status" value="1"/>
</dbReference>
<feature type="non-terminal residue" evidence="2">
    <location>
        <position position="1"/>
    </location>
</feature>
<dbReference type="Proteomes" id="UP000054166">
    <property type="component" value="Unassembled WGS sequence"/>
</dbReference>
<dbReference type="HOGENOM" id="CLU_006410_1_1_1"/>
<dbReference type="OrthoDB" id="5592585at2759"/>
<evidence type="ECO:0000259" key="1">
    <source>
        <dbReference type="PROSITE" id="PS50011"/>
    </source>
</evidence>
<protein>
    <recommendedName>
        <fullName evidence="1">Protein kinase domain-containing protein</fullName>
    </recommendedName>
</protein>
<dbReference type="EMBL" id="KN833119">
    <property type="protein sequence ID" value="KIM72609.1"/>
    <property type="molecule type" value="Genomic_DNA"/>
</dbReference>
<reference evidence="3" key="2">
    <citation type="submission" date="2015-01" db="EMBL/GenBank/DDBJ databases">
        <title>Evolutionary Origins and Diversification of the Mycorrhizal Mutualists.</title>
        <authorList>
            <consortium name="DOE Joint Genome Institute"/>
            <consortium name="Mycorrhizal Genomics Consortium"/>
            <person name="Kohler A."/>
            <person name="Kuo A."/>
            <person name="Nagy L.G."/>
            <person name="Floudas D."/>
            <person name="Copeland A."/>
            <person name="Barry K.W."/>
            <person name="Cichocki N."/>
            <person name="Veneault-Fourrey C."/>
            <person name="LaButti K."/>
            <person name="Lindquist E.A."/>
            <person name="Lipzen A."/>
            <person name="Lundell T."/>
            <person name="Morin E."/>
            <person name="Murat C."/>
            <person name="Riley R."/>
            <person name="Ohm R."/>
            <person name="Sun H."/>
            <person name="Tunlid A."/>
            <person name="Henrissat B."/>
            <person name="Grigoriev I.V."/>
            <person name="Hibbett D.S."/>
            <person name="Martin F."/>
        </authorList>
    </citation>
    <scope>NUCLEOTIDE SEQUENCE [LARGE SCALE GENOMIC DNA]</scope>
    <source>
        <strain evidence="3">F 1598</strain>
    </source>
</reference>
<accession>A0A0C3EXE1</accession>
<evidence type="ECO:0000313" key="3">
    <source>
        <dbReference type="Proteomes" id="UP000054166"/>
    </source>
</evidence>
<dbReference type="InParanoid" id="A0A0C3EXE1"/>
<dbReference type="InterPro" id="IPR040976">
    <property type="entry name" value="Pkinase_fungal"/>
</dbReference>
<feature type="domain" description="Protein kinase" evidence="1">
    <location>
        <begin position="17"/>
        <end position="191"/>
    </location>
</feature>
<proteinExistence type="predicted"/>
<dbReference type="Pfam" id="PF17667">
    <property type="entry name" value="Pkinase_fungal"/>
    <property type="match status" value="1"/>
</dbReference>